<dbReference type="AlphaFoldDB" id="A0A1L5PYY0"/>
<gene>
    <name evidence="1" type="ORF">BL240_10205</name>
</gene>
<name>A0A1L5PYY0_PSEPU</name>
<organism evidence="1 2">
    <name type="scientific">Pseudomonas putida</name>
    <name type="common">Arthrobacter siderocapsulatus</name>
    <dbReference type="NCBI Taxonomy" id="303"/>
    <lineage>
        <taxon>Bacteria</taxon>
        <taxon>Pseudomonadati</taxon>
        <taxon>Pseudomonadota</taxon>
        <taxon>Gammaproteobacteria</taxon>
        <taxon>Pseudomonadales</taxon>
        <taxon>Pseudomonadaceae</taxon>
        <taxon>Pseudomonas</taxon>
    </lineage>
</organism>
<reference evidence="1 2" key="1">
    <citation type="submission" date="2016-12" db="EMBL/GenBank/DDBJ databases">
        <title>Draft Genome Sequence of Mercury Resistant Pseudomonas DRA525.</title>
        <authorList>
            <person name="Drace K.M."/>
        </authorList>
    </citation>
    <scope>NUCLEOTIDE SEQUENCE [LARGE SCALE GENOMIC DNA]</scope>
    <source>
        <strain evidence="1 2">DRA525</strain>
    </source>
</reference>
<dbReference type="Proteomes" id="UP000185146">
    <property type="component" value="Chromosome"/>
</dbReference>
<dbReference type="EMBL" id="CP018743">
    <property type="protein sequence ID" value="APO85379.1"/>
    <property type="molecule type" value="Genomic_DNA"/>
</dbReference>
<sequence>MRIERVGGLLASIMANQCRDKQVRPTPFTPEDFTPHDQVGPISLEQAMQSWA</sequence>
<evidence type="ECO:0000313" key="2">
    <source>
        <dbReference type="Proteomes" id="UP000185146"/>
    </source>
</evidence>
<evidence type="ECO:0000313" key="1">
    <source>
        <dbReference type="EMBL" id="APO85379.1"/>
    </source>
</evidence>
<accession>A0A1L5PYY0</accession>
<protein>
    <submittedName>
        <fullName evidence="1">Uncharacterized protein</fullName>
    </submittedName>
</protein>
<proteinExistence type="predicted"/>